<feature type="compositionally biased region" description="Basic and acidic residues" evidence="1">
    <location>
        <begin position="116"/>
        <end position="125"/>
    </location>
</feature>
<protein>
    <submittedName>
        <fullName evidence="2">Uncharacterized protein</fullName>
    </submittedName>
</protein>
<dbReference type="OrthoDB" id="10487164at2759"/>
<dbReference type="RefSeq" id="XP_025365797.1">
    <property type="nucleotide sequence ID" value="XM_025515752.1"/>
</dbReference>
<feature type="compositionally biased region" description="Basic and acidic residues" evidence="1">
    <location>
        <begin position="83"/>
        <end position="97"/>
    </location>
</feature>
<proteinExistence type="predicted"/>
<feature type="region of interest" description="Disordered" evidence="1">
    <location>
        <begin position="414"/>
        <end position="433"/>
    </location>
</feature>
<dbReference type="AlphaFoldDB" id="A0A316VM75"/>
<feature type="region of interest" description="Disordered" evidence="1">
    <location>
        <begin position="75"/>
        <end position="125"/>
    </location>
</feature>
<sequence length="433" mass="48027">MTTPTNANSRTFPADPQHPPTRRPASESEGPTGHAPHEAREAGADEWMNIKQMEQDQSDSQACWCTYPYELPDQSDTSEDDVVAEHRNAADQSDELRATPTHADSDESLSTARAPFRSEDAKRTTPRDEMAINNIVAAASVVQKAKVAMISKAPSHIIPTPAMVATDQKSHALVVHRRRRRPARAILIVQVITKAEGDSAVVKALEVEEEEAWEVEEEEDSEVEEELDSARGLDLEVEVDFPTWADLITTTTTTIIIILSTRVIRTSTLRSHFPSSVLHRIIATVRTLLLVAEMRHAEIGPLTRTAARDLPIRVLMPHPGPRLPFTHGASLVRYPTDQARPVQLFTCHPYISHAHIATEHLHVAQQQLVRRKRTSCFFASCIECIDCNCDMDESATSALDEVAQGAFEHRRNEITGQPAPLLRNSEEDIGGPL</sequence>
<feature type="region of interest" description="Disordered" evidence="1">
    <location>
        <begin position="1"/>
        <end position="60"/>
    </location>
</feature>
<name>A0A316VM75_9BASI</name>
<evidence type="ECO:0000313" key="2">
    <source>
        <dbReference type="EMBL" id="PWN38637.1"/>
    </source>
</evidence>
<accession>A0A316VM75</accession>
<gene>
    <name evidence="2" type="ORF">IE81DRAFT_343826</name>
</gene>
<dbReference type="Proteomes" id="UP000245783">
    <property type="component" value="Unassembled WGS sequence"/>
</dbReference>
<organism evidence="2 3">
    <name type="scientific">Ceraceosorus guamensis</name>
    <dbReference type="NCBI Taxonomy" id="1522189"/>
    <lineage>
        <taxon>Eukaryota</taxon>
        <taxon>Fungi</taxon>
        <taxon>Dikarya</taxon>
        <taxon>Basidiomycota</taxon>
        <taxon>Ustilaginomycotina</taxon>
        <taxon>Exobasidiomycetes</taxon>
        <taxon>Ceraceosorales</taxon>
        <taxon>Ceraceosoraceae</taxon>
        <taxon>Ceraceosorus</taxon>
    </lineage>
</organism>
<reference evidence="2 3" key="1">
    <citation type="journal article" date="2018" name="Mol. Biol. Evol.">
        <title>Broad Genomic Sampling Reveals a Smut Pathogenic Ancestry of the Fungal Clade Ustilaginomycotina.</title>
        <authorList>
            <person name="Kijpornyongpan T."/>
            <person name="Mondo S.J."/>
            <person name="Barry K."/>
            <person name="Sandor L."/>
            <person name="Lee J."/>
            <person name="Lipzen A."/>
            <person name="Pangilinan J."/>
            <person name="LaButti K."/>
            <person name="Hainaut M."/>
            <person name="Henrissat B."/>
            <person name="Grigoriev I.V."/>
            <person name="Spatafora J.W."/>
            <person name="Aime M.C."/>
        </authorList>
    </citation>
    <scope>NUCLEOTIDE SEQUENCE [LARGE SCALE GENOMIC DNA]</scope>
    <source>
        <strain evidence="2 3">MCA 4658</strain>
    </source>
</reference>
<evidence type="ECO:0000256" key="1">
    <source>
        <dbReference type="SAM" id="MobiDB-lite"/>
    </source>
</evidence>
<dbReference type="GeneID" id="37037622"/>
<dbReference type="EMBL" id="KZ819588">
    <property type="protein sequence ID" value="PWN38637.1"/>
    <property type="molecule type" value="Genomic_DNA"/>
</dbReference>
<dbReference type="InParanoid" id="A0A316VM75"/>
<keyword evidence="3" id="KW-1185">Reference proteome</keyword>
<feature type="compositionally biased region" description="Polar residues" evidence="1">
    <location>
        <begin position="1"/>
        <end position="11"/>
    </location>
</feature>
<evidence type="ECO:0000313" key="3">
    <source>
        <dbReference type="Proteomes" id="UP000245783"/>
    </source>
</evidence>